<dbReference type="SUPFAM" id="SSF53474">
    <property type="entry name" value="alpha/beta-Hydrolases"/>
    <property type="match status" value="1"/>
</dbReference>
<organism evidence="2 3">
    <name type="scientific">[Mycobacterium] nativiensis</name>
    <dbReference type="NCBI Taxonomy" id="2855503"/>
    <lineage>
        <taxon>Bacteria</taxon>
        <taxon>Bacillati</taxon>
        <taxon>Actinomycetota</taxon>
        <taxon>Actinomycetes</taxon>
        <taxon>Mycobacteriales</taxon>
        <taxon>Mycobacteriaceae</taxon>
        <taxon>Mycolicibacter</taxon>
    </lineage>
</organism>
<evidence type="ECO:0000313" key="2">
    <source>
        <dbReference type="EMBL" id="MEB3034299.1"/>
    </source>
</evidence>
<evidence type="ECO:0000259" key="1">
    <source>
        <dbReference type="Pfam" id="PF00561"/>
    </source>
</evidence>
<dbReference type="PANTHER" id="PTHR43798:SF33">
    <property type="entry name" value="HYDROLASE, PUTATIVE (AFU_ORTHOLOGUE AFUA_2G14860)-RELATED"/>
    <property type="match status" value="1"/>
</dbReference>
<dbReference type="Pfam" id="PF00561">
    <property type="entry name" value="Abhydrolase_1"/>
    <property type="match status" value="1"/>
</dbReference>
<keyword evidence="3" id="KW-1185">Reference proteome</keyword>
<proteinExistence type="predicted"/>
<dbReference type="InterPro" id="IPR029058">
    <property type="entry name" value="AB_hydrolase_fold"/>
</dbReference>
<dbReference type="Proteomes" id="UP001298593">
    <property type="component" value="Unassembled WGS sequence"/>
</dbReference>
<evidence type="ECO:0000313" key="3">
    <source>
        <dbReference type="Proteomes" id="UP001298593"/>
    </source>
</evidence>
<dbReference type="EMBL" id="JAYJJU010000030">
    <property type="protein sequence ID" value="MEB3034299.1"/>
    <property type="molecule type" value="Genomic_DNA"/>
</dbReference>
<accession>A0ABU5Y255</accession>
<protein>
    <submittedName>
        <fullName evidence="2">Alpha/beta hydrolase</fullName>
    </submittedName>
</protein>
<comment type="caution">
    <text evidence="2">The sequence shown here is derived from an EMBL/GenBank/DDBJ whole genome shotgun (WGS) entry which is preliminary data.</text>
</comment>
<name>A0ABU5Y255_9MYCO</name>
<keyword evidence="2" id="KW-0378">Hydrolase</keyword>
<dbReference type="PANTHER" id="PTHR43798">
    <property type="entry name" value="MONOACYLGLYCEROL LIPASE"/>
    <property type="match status" value="1"/>
</dbReference>
<feature type="domain" description="AB hydrolase-1" evidence="1">
    <location>
        <begin position="54"/>
        <end position="282"/>
    </location>
</feature>
<dbReference type="GO" id="GO:0016787">
    <property type="term" value="F:hydrolase activity"/>
    <property type="evidence" value="ECO:0007669"/>
    <property type="project" value="UniProtKB-KW"/>
</dbReference>
<dbReference type="InterPro" id="IPR000073">
    <property type="entry name" value="AB_hydrolase_1"/>
</dbReference>
<dbReference type="RefSeq" id="WP_224976074.1">
    <property type="nucleotide sequence ID" value="NZ_JAYJJU010000030.1"/>
</dbReference>
<sequence>MARPSSFTSEAARAEYCRWYDEAVALCEVRVDESDIETSFGTTHVLTAGDPSKPTLVALPGMATSSTMWLPLLPALAAANHVRLVDVVGDVGKSVAAAVLSSPARIAEWIDETLDQLGVNNAAFVGASTGAWMATHYAMAHPERVERLALVCPAGIVSAQHPGWLFRAFMDGRVRASRPRFEAFVESLAMASSRQRMRSDPWRPIIEQLISGPLEFRRGLREPRPVRCNTARLAASGISVVAIIGRQEALHDGKMVAERFRHRLPGAQVHLIEDANHLVFIDQQDTVDRLLRGFLSAP</sequence>
<reference evidence="2 3" key="1">
    <citation type="submission" date="2023-12" db="EMBL/GenBank/DDBJ databases">
        <title>Description of new species of Mycobacterium terrae complex isolated from sewage at the Sao Paulo Zoological Park Foundation in Brazil.</title>
        <authorList>
            <person name="Romagnoli C.L."/>
            <person name="Conceicao E.C."/>
            <person name="Machado E."/>
            <person name="Barreto L.B.P.F."/>
            <person name="Sharma A."/>
            <person name="Silva N.M."/>
            <person name="Marques L.E."/>
            <person name="Juliana M.A."/>
            <person name="Lourenco M.C.S."/>
            <person name="Digiampietri L.A."/>
            <person name="Suffys P.N."/>
            <person name="Viana-Niero C."/>
        </authorList>
    </citation>
    <scope>NUCLEOTIDE SEQUENCE [LARGE SCALE GENOMIC DNA]</scope>
    <source>
        <strain evidence="2 3">MYC340</strain>
    </source>
</reference>
<dbReference type="Gene3D" id="3.40.50.1820">
    <property type="entry name" value="alpha/beta hydrolase"/>
    <property type="match status" value="1"/>
</dbReference>
<dbReference type="InterPro" id="IPR050266">
    <property type="entry name" value="AB_hydrolase_sf"/>
</dbReference>
<gene>
    <name evidence="2" type="ORF">KV113_22425</name>
</gene>